<feature type="domain" description="HD/PDEase" evidence="1">
    <location>
        <begin position="34"/>
        <end position="162"/>
    </location>
</feature>
<protein>
    <recommendedName>
        <fullName evidence="1">HD/PDEase domain-containing protein</fullName>
    </recommendedName>
</protein>
<proteinExistence type="predicted"/>
<name>A0A9P4JPQ4_9PLEO</name>
<dbReference type="PANTHER" id="PTHR33594">
    <property type="entry name" value="SUPERFAMILY HYDROLASE, PUTATIVE (AFU_ORTHOLOGUE AFUA_1G03035)-RELATED"/>
    <property type="match status" value="1"/>
</dbReference>
<dbReference type="CDD" id="cd00077">
    <property type="entry name" value="HDc"/>
    <property type="match status" value="1"/>
</dbReference>
<evidence type="ECO:0000313" key="3">
    <source>
        <dbReference type="Proteomes" id="UP000799536"/>
    </source>
</evidence>
<organism evidence="2 3">
    <name type="scientific">Delitschia confertaspora ATCC 74209</name>
    <dbReference type="NCBI Taxonomy" id="1513339"/>
    <lineage>
        <taxon>Eukaryota</taxon>
        <taxon>Fungi</taxon>
        <taxon>Dikarya</taxon>
        <taxon>Ascomycota</taxon>
        <taxon>Pezizomycotina</taxon>
        <taxon>Dothideomycetes</taxon>
        <taxon>Pleosporomycetidae</taxon>
        <taxon>Pleosporales</taxon>
        <taxon>Delitschiaceae</taxon>
        <taxon>Delitschia</taxon>
    </lineage>
</organism>
<dbReference type="InterPro" id="IPR006674">
    <property type="entry name" value="HD_domain"/>
</dbReference>
<dbReference type="EMBL" id="ML993907">
    <property type="protein sequence ID" value="KAF2203296.1"/>
    <property type="molecule type" value="Genomic_DNA"/>
</dbReference>
<comment type="caution">
    <text evidence="2">The sequence shown here is derived from an EMBL/GenBank/DDBJ whole genome shotgun (WGS) entry which is preliminary data.</text>
</comment>
<evidence type="ECO:0000313" key="2">
    <source>
        <dbReference type="EMBL" id="KAF2203296.1"/>
    </source>
</evidence>
<dbReference type="PANTHER" id="PTHR33594:SF1">
    <property type="entry name" value="HD_PDEASE DOMAIN-CONTAINING PROTEIN"/>
    <property type="match status" value="1"/>
</dbReference>
<evidence type="ECO:0000259" key="1">
    <source>
        <dbReference type="SMART" id="SM00471"/>
    </source>
</evidence>
<accession>A0A9P4JPQ4</accession>
<dbReference type="Proteomes" id="UP000799536">
    <property type="component" value="Unassembled WGS sequence"/>
</dbReference>
<dbReference type="Gene3D" id="1.10.3210.50">
    <property type="match status" value="1"/>
</dbReference>
<dbReference type="AlphaFoldDB" id="A0A9P4JPQ4"/>
<dbReference type="Pfam" id="PF01966">
    <property type="entry name" value="HD"/>
    <property type="match status" value="1"/>
</dbReference>
<reference evidence="2" key="1">
    <citation type="journal article" date="2020" name="Stud. Mycol.">
        <title>101 Dothideomycetes genomes: a test case for predicting lifestyles and emergence of pathogens.</title>
        <authorList>
            <person name="Haridas S."/>
            <person name="Albert R."/>
            <person name="Binder M."/>
            <person name="Bloem J."/>
            <person name="Labutti K."/>
            <person name="Salamov A."/>
            <person name="Andreopoulos B."/>
            <person name="Baker S."/>
            <person name="Barry K."/>
            <person name="Bills G."/>
            <person name="Bluhm B."/>
            <person name="Cannon C."/>
            <person name="Castanera R."/>
            <person name="Culley D."/>
            <person name="Daum C."/>
            <person name="Ezra D."/>
            <person name="Gonzalez J."/>
            <person name="Henrissat B."/>
            <person name="Kuo A."/>
            <person name="Liang C."/>
            <person name="Lipzen A."/>
            <person name="Lutzoni F."/>
            <person name="Magnuson J."/>
            <person name="Mondo S."/>
            <person name="Nolan M."/>
            <person name="Ohm R."/>
            <person name="Pangilinan J."/>
            <person name="Park H.-J."/>
            <person name="Ramirez L."/>
            <person name="Alfaro M."/>
            <person name="Sun H."/>
            <person name="Tritt A."/>
            <person name="Yoshinaga Y."/>
            <person name="Zwiers L.-H."/>
            <person name="Turgeon B."/>
            <person name="Goodwin S."/>
            <person name="Spatafora J."/>
            <person name="Crous P."/>
            <person name="Grigoriev I."/>
        </authorList>
    </citation>
    <scope>NUCLEOTIDE SEQUENCE</scope>
    <source>
        <strain evidence="2">ATCC 74209</strain>
    </source>
</reference>
<gene>
    <name evidence="2" type="ORF">GQ43DRAFT_411905</name>
</gene>
<dbReference type="OrthoDB" id="16547at2759"/>
<dbReference type="InterPro" id="IPR003607">
    <property type="entry name" value="HD/PDEase_dom"/>
</dbReference>
<dbReference type="SUPFAM" id="SSF109604">
    <property type="entry name" value="HD-domain/PDEase-like"/>
    <property type="match status" value="1"/>
</dbReference>
<sequence length="226" mass="25145">MSATSCPVLPVPQKHRNLLKSVNSFVREYMSHYDSSHDYQHILRVVSNANTILQAELESNPDHTFDNTALFLAALLHDVGDHKYAKAGEDVDSMVANVLRERGASEELARTVQRIVKHVGWTNETKDPNSVVTVLKEHPELAIVQDADRLDAIGAVGVGRCFTFTGAKCPGRQMTDAIDHFEEKLYKLGGAMKTDTGKAMAESRTKILRDLADQFTREATLSFDFE</sequence>
<dbReference type="SMART" id="SM00471">
    <property type="entry name" value="HDc"/>
    <property type="match status" value="1"/>
</dbReference>
<keyword evidence="3" id="KW-1185">Reference proteome</keyword>